<reference evidence="4" key="1">
    <citation type="submission" date="2017-06" db="EMBL/GenBank/DDBJ databases">
        <authorList>
            <person name="Varghese N."/>
            <person name="Submissions S."/>
        </authorList>
    </citation>
    <scope>NUCLEOTIDE SEQUENCE [LARGE SCALE GENOMIC DNA]</scope>
    <source>
        <strain evidence="4">DSM 45423</strain>
    </source>
</reference>
<dbReference type="PRINTS" id="PR00111">
    <property type="entry name" value="ABHYDROLASE"/>
</dbReference>
<evidence type="ECO:0000259" key="2">
    <source>
        <dbReference type="Pfam" id="PF00561"/>
    </source>
</evidence>
<gene>
    <name evidence="3" type="ORF">SAMN04488107_1576</name>
</gene>
<dbReference type="Gene3D" id="3.40.50.1820">
    <property type="entry name" value="alpha/beta hydrolase"/>
    <property type="match status" value="1"/>
</dbReference>
<evidence type="ECO:0000313" key="3">
    <source>
        <dbReference type="EMBL" id="SNS14439.1"/>
    </source>
</evidence>
<sequence>MSATGPVRHDPERLATVGSVDLCHDAFGEPDHPPVLLVMGLGFQLVHWPEDFCRRLAAEGLRVVRFDNRDAGRSTHLPGQRYTLEDMADDAAGLLDALGMPAAHVVGASLGGMIAQTMAIRHPDRVRSLASLMSTTGRRGKGRTSVRVLRHALGRPPRTEEEAIDRRVRVFSVIGSPGFDQDVDELRRTTALAFRRDPDAREGRRRQHRAVRAAADRTEALRRLTVPTVVIHGTADLMCHPSGGRATAEAVPGAHLVLVPGMGHDLPRGAWPRLVRAIVDNAGRAGGR</sequence>
<name>A0A239C3D6_9ACTN</name>
<dbReference type="PRINTS" id="PR00412">
    <property type="entry name" value="EPOXHYDRLASE"/>
</dbReference>
<dbReference type="InterPro" id="IPR000073">
    <property type="entry name" value="AB_hydrolase_1"/>
</dbReference>
<dbReference type="PANTHER" id="PTHR43433:SF5">
    <property type="entry name" value="AB HYDROLASE-1 DOMAIN-CONTAINING PROTEIN"/>
    <property type="match status" value="1"/>
</dbReference>
<feature type="domain" description="AB hydrolase-1" evidence="2">
    <location>
        <begin position="33"/>
        <end position="134"/>
    </location>
</feature>
<dbReference type="GO" id="GO:0004806">
    <property type="term" value="F:triacylglycerol lipase activity"/>
    <property type="evidence" value="ECO:0007669"/>
    <property type="project" value="TreeGrafter"/>
</dbReference>
<keyword evidence="1" id="KW-0575">Peroxidase</keyword>
<dbReference type="GO" id="GO:0004601">
    <property type="term" value="F:peroxidase activity"/>
    <property type="evidence" value="ECO:0007669"/>
    <property type="project" value="UniProtKB-KW"/>
</dbReference>
<dbReference type="InterPro" id="IPR050471">
    <property type="entry name" value="AB_hydrolase"/>
</dbReference>
<accession>A0A239C3D6</accession>
<dbReference type="Pfam" id="PF00561">
    <property type="entry name" value="Abhydrolase_1"/>
    <property type="match status" value="1"/>
</dbReference>
<organism evidence="3 4">
    <name type="scientific">Geodermatophilus saharensis</name>
    <dbReference type="NCBI Taxonomy" id="1137994"/>
    <lineage>
        <taxon>Bacteria</taxon>
        <taxon>Bacillati</taxon>
        <taxon>Actinomycetota</taxon>
        <taxon>Actinomycetes</taxon>
        <taxon>Geodermatophilales</taxon>
        <taxon>Geodermatophilaceae</taxon>
        <taxon>Geodermatophilus</taxon>
    </lineage>
</organism>
<dbReference type="EMBL" id="FZOH01000002">
    <property type="protein sequence ID" value="SNS14439.1"/>
    <property type="molecule type" value="Genomic_DNA"/>
</dbReference>
<protein>
    <submittedName>
        <fullName evidence="3">Pimeloyl-ACP methyl ester carboxylesterase</fullName>
    </submittedName>
</protein>
<dbReference type="Proteomes" id="UP000198386">
    <property type="component" value="Unassembled WGS sequence"/>
</dbReference>
<dbReference type="GO" id="GO:0046503">
    <property type="term" value="P:glycerolipid catabolic process"/>
    <property type="evidence" value="ECO:0007669"/>
    <property type="project" value="TreeGrafter"/>
</dbReference>
<dbReference type="SUPFAM" id="SSF53474">
    <property type="entry name" value="alpha/beta-Hydrolases"/>
    <property type="match status" value="1"/>
</dbReference>
<dbReference type="InterPro" id="IPR029058">
    <property type="entry name" value="AB_hydrolase_fold"/>
</dbReference>
<dbReference type="AlphaFoldDB" id="A0A239C3D6"/>
<dbReference type="InterPro" id="IPR000639">
    <property type="entry name" value="Epox_hydrolase-like"/>
</dbReference>
<keyword evidence="1" id="KW-0560">Oxidoreductase</keyword>
<dbReference type="PANTHER" id="PTHR43433">
    <property type="entry name" value="HYDROLASE, ALPHA/BETA FOLD FAMILY PROTEIN"/>
    <property type="match status" value="1"/>
</dbReference>
<evidence type="ECO:0000313" key="4">
    <source>
        <dbReference type="Proteomes" id="UP000198386"/>
    </source>
</evidence>
<keyword evidence="4" id="KW-1185">Reference proteome</keyword>
<proteinExistence type="predicted"/>
<evidence type="ECO:0000256" key="1">
    <source>
        <dbReference type="ARBA" id="ARBA00022559"/>
    </source>
</evidence>